<dbReference type="RefSeq" id="WP_115360961.1">
    <property type="nucleotide sequence ID" value="NZ_QDKL01000002.1"/>
</dbReference>
<dbReference type="Gene3D" id="2.40.420.20">
    <property type="match status" value="1"/>
</dbReference>
<dbReference type="PANTHER" id="PTHR30097">
    <property type="entry name" value="CATION EFFLUX SYSTEM PROTEIN CUSB"/>
    <property type="match status" value="1"/>
</dbReference>
<dbReference type="PROSITE" id="PS51257">
    <property type="entry name" value="PROKAR_LIPOPROTEIN"/>
    <property type="match status" value="1"/>
</dbReference>
<proteinExistence type="inferred from homology"/>
<evidence type="ECO:0000259" key="3">
    <source>
        <dbReference type="Pfam" id="PF19335"/>
    </source>
</evidence>
<dbReference type="Gene3D" id="2.40.30.170">
    <property type="match status" value="1"/>
</dbReference>
<keyword evidence="2" id="KW-0813">Transport</keyword>
<keyword evidence="8" id="KW-1185">Reference proteome</keyword>
<dbReference type="PANTHER" id="PTHR30097:SF15">
    <property type="entry name" value="CATION EFFLUX SYSTEM PROTEIN CUSB"/>
    <property type="match status" value="1"/>
</dbReference>
<dbReference type="NCBIfam" id="TIGR01730">
    <property type="entry name" value="RND_mfp"/>
    <property type="match status" value="1"/>
</dbReference>
<evidence type="ECO:0000256" key="1">
    <source>
        <dbReference type="ARBA" id="ARBA00009477"/>
    </source>
</evidence>
<sequence length="448" mass="50493">MNKVLIIVFLGFISLFSSCQSKKEVETTTSQKVETYYTCSMHPQIREDKPGKCPICHMNLTKVEVEHDHATDKEAKAEKKQLWACENFPEVTSEKEEVCPLDGTPMVKVDINKKEAASVVAKVKLRKSHLNHFNPSFFPVTTMKMTKKIRLLGQVLESEEKESNIPARIDGRVEKVYVKSTGSFVKAGDPVVDIYSPRLITGGEEYILARSTYLKNRSREFRDLYHQSRERLELWGIKKDQYEEWAKNGKIPKNITIYSPATGVVQTRNATVGKYFKEGQDFFKLSNLSDVWVEFDVYEQDSALVEIGQKVELNFIALPGETTTGEIDFVSPVLDSTSRTLKVRATIENKNGKLKPGMVANAQISLNLEGMPLVIPRSAVIDTGKRKVAWVKESDRSFKSIIINTGHESEGYVEVVSGLKEGDEVVIEGNFLLDAQAQLFGGYEDMND</sequence>
<protein>
    <submittedName>
        <fullName evidence="7">Efflux RND transporter periplasmic adaptor subunit</fullName>
    </submittedName>
</protein>
<evidence type="ECO:0000256" key="2">
    <source>
        <dbReference type="ARBA" id="ARBA00022448"/>
    </source>
</evidence>
<evidence type="ECO:0000259" key="4">
    <source>
        <dbReference type="Pfam" id="PF25919"/>
    </source>
</evidence>
<feature type="domain" description="CusB-like beta-barrel" evidence="5">
    <location>
        <begin position="291"/>
        <end position="365"/>
    </location>
</feature>
<organism evidence="7 8">
    <name type="scientific">Halobacteriovorax vibrionivorans</name>
    <dbReference type="NCBI Taxonomy" id="2152716"/>
    <lineage>
        <taxon>Bacteria</taxon>
        <taxon>Pseudomonadati</taxon>
        <taxon>Bdellovibrionota</taxon>
        <taxon>Bacteriovoracia</taxon>
        <taxon>Bacteriovoracales</taxon>
        <taxon>Halobacteriovoraceae</taxon>
        <taxon>Halobacteriovorax</taxon>
    </lineage>
</organism>
<gene>
    <name evidence="7" type="ORF">DAY19_07415</name>
</gene>
<dbReference type="Pfam" id="PF19335">
    <property type="entry name" value="HMBD"/>
    <property type="match status" value="1"/>
</dbReference>
<evidence type="ECO:0000259" key="6">
    <source>
        <dbReference type="Pfam" id="PF25975"/>
    </source>
</evidence>
<feature type="domain" description="CzcB-like C-terminal circularly permuted SH3-like" evidence="6">
    <location>
        <begin position="374"/>
        <end position="433"/>
    </location>
</feature>
<dbReference type="InterPro" id="IPR058790">
    <property type="entry name" value="BSH_CusB"/>
</dbReference>
<dbReference type="InterPro" id="IPR045800">
    <property type="entry name" value="HMBD"/>
</dbReference>
<dbReference type="Proteomes" id="UP000443582">
    <property type="component" value="Unassembled WGS sequence"/>
</dbReference>
<feature type="domain" description="CusB-like barrel-sandwich hybrid" evidence="4">
    <location>
        <begin position="164"/>
        <end position="285"/>
    </location>
</feature>
<evidence type="ECO:0000259" key="5">
    <source>
        <dbReference type="Pfam" id="PF25954"/>
    </source>
</evidence>
<evidence type="ECO:0000313" key="7">
    <source>
        <dbReference type="EMBL" id="RZF21509.1"/>
    </source>
</evidence>
<dbReference type="SUPFAM" id="SSF111369">
    <property type="entry name" value="HlyD-like secretion proteins"/>
    <property type="match status" value="1"/>
</dbReference>
<dbReference type="Pfam" id="PF25975">
    <property type="entry name" value="CzcB_C"/>
    <property type="match status" value="1"/>
</dbReference>
<dbReference type="InterPro" id="IPR058649">
    <property type="entry name" value="CzcB_C"/>
</dbReference>
<dbReference type="EMBL" id="QDKL01000002">
    <property type="protein sequence ID" value="RZF21509.1"/>
    <property type="molecule type" value="Genomic_DNA"/>
</dbReference>
<comment type="caution">
    <text evidence="7">The sequence shown here is derived from an EMBL/GenBank/DDBJ whole genome shotgun (WGS) entry which is preliminary data.</text>
</comment>
<dbReference type="Pfam" id="PF25919">
    <property type="entry name" value="BSH_CusB"/>
    <property type="match status" value="1"/>
</dbReference>
<feature type="domain" description="Heavy metal binding" evidence="3">
    <location>
        <begin position="36"/>
        <end position="63"/>
    </location>
</feature>
<reference evidence="8" key="1">
    <citation type="journal article" date="2019" name="Int. J. Syst. Evol. Microbiol.">
        <title>Halobacteriovorax valvorus sp. nov., a novel prokaryotic predator isolated from coastal seawater of China.</title>
        <authorList>
            <person name="Chen M.-X."/>
        </authorList>
    </citation>
    <scope>NUCLEOTIDE SEQUENCE [LARGE SCALE GENOMIC DNA]</scope>
    <source>
        <strain evidence="8">BL9</strain>
    </source>
</reference>
<evidence type="ECO:0000313" key="8">
    <source>
        <dbReference type="Proteomes" id="UP000443582"/>
    </source>
</evidence>
<comment type="similarity">
    <text evidence="1">Belongs to the membrane fusion protein (MFP) (TC 8.A.1) family.</text>
</comment>
<accession>A0ABY0IEZ3</accession>
<dbReference type="Pfam" id="PF25954">
    <property type="entry name" value="Beta-barrel_RND_2"/>
    <property type="match status" value="1"/>
</dbReference>
<dbReference type="InterPro" id="IPR058792">
    <property type="entry name" value="Beta-barrel_RND_2"/>
</dbReference>
<dbReference type="InterPro" id="IPR051909">
    <property type="entry name" value="MFP_Cation_Efflux"/>
</dbReference>
<name>A0ABY0IEZ3_9BACT</name>
<dbReference type="InterPro" id="IPR006143">
    <property type="entry name" value="RND_pump_MFP"/>
</dbReference>